<protein>
    <submittedName>
        <fullName evidence="3">Oidioi.mRNA.OKI2018_I69.XSR.g13545.t1.cds</fullName>
    </submittedName>
</protein>
<evidence type="ECO:0000259" key="2">
    <source>
        <dbReference type="Pfam" id="PF00855"/>
    </source>
</evidence>
<evidence type="ECO:0000313" key="4">
    <source>
        <dbReference type="Proteomes" id="UP001158576"/>
    </source>
</evidence>
<evidence type="ECO:0000256" key="1">
    <source>
        <dbReference type="SAM" id="MobiDB-lite"/>
    </source>
</evidence>
<name>A0ABN7SB18_OIKDI</name>
<feature type="compositionally biased region" description="Polar residues" evidence="1">
    <location>
        <begin position="12"/>
        <end position="23"/>
    </location>
</feature>
<dbReference type="InterPro" id="IPR000313">
    <property type="entry name" value="PWWP_dom"/>
</dbReference>
<evidence type="ECO:0000313" key="3">
    <source>
        <dbReference type="EMBL" id="CAG5094425.1"/>
    </source>
</evidence>
<organism evidence="3 4">
    <name type="scientific">Oikopleura dioica</name>
    <name type="common">Tunicate</name>
    <dbReference type="NCBI Taxonomy" id="34765"/>
    <lineage>
        <taxon>Eukaryota</taxon>
        <taxon>Metazoa</taxon>
        <taxon>Chordata</taxon>
        <taxon>Tunicata</taxon>
        <taxon>Appendicularia</taxon>
        <taxon>Copelata</taxon>
        <taxon>Oikopleuridae</taxon>
        <taxon>Oikopleura</taxon>
    </lineage>
</organism>
<feature type="region of interest" description="Disordered" evidence="1">
    <location>
        <begin position="1"/>
        <end position="54"/>
    </location>
</feature>
<dbReference type="SUPFAM" id="SSF63748">
    <property type="entry name" value="Tudor/PWWP/MBT"/>
    <property type="match status" value="1"/>
</dbReference>
<dbReference type="Proteomes" id="UP001158576">
    <property type="component" value="Chromosome XSR"/>
</dbReference>
<reference evidence="3 4" key="1">
    <citation type="submission" date="2021-04" db="EMBL/GenBank/DDBJ databases">
        <authorList>
            <person name="Bliznina A."/>
        </authorList>
    </citation>
    <scope>NUCLEOTIDE SEQUENCE [LARGE SCALE GENOMIC DNA]</scope>
</reference>
<keyword evidence="4" id="KW-1185">Reference proteome</keyword>
<feature type="domain" description="PWWP" evidence="2">
    <location>
        <begin position="65"/>
        <end position="138"/>
    </location>
</feature>
<dbReference type="EMBL" id="OU015569">
    <property type="protein sequence ID" value="CAG5094425.1"/>
    <property type="molecule type" value="Genomic_DNA"/>
</dbReference>
<dbReference type="Pfam" id="PF00855">
    <property type="entry name" value="PWWP"/>
    <property type="match status" value="1"/>
</dbReference>
<sequence>MNSESGRDANPGPSTESEQQFSGPPQRAPGPDNCPISPSEEAEEPSQERSPEFWMSPERTTLYFGDWVLAKTSKHAKPWPARIEFVNGDLCPTRRQHRLPHMGTVPYDLDFKWPVFFYGTHNVAWVSDRNLKRMIKEENPIPEFDPKLQFGTRFERAVFEFYATPWVGLEEWSDPEPRWEDSVKDFKKKIQSPRLIGWAKQIPPHDKFIPEHWKNHIRVESETGEQPDEDGDPVQVKYQEAIFKLIDMEPGDIIGAVYPDHNNDMDFFIGNESKYID</sequence>
<accession>A0ABN7SB18</accession>
<proteinExistence type="predicted"/>
<gene>
    <name evidence="3" type="ORF">OKIOD_LOCUS5103</name>
</gene>
<dbReference type="Gene3D" id="2.30.30.140">
    <property type="match status" value="1"/>
</dbReference>